<dbReference type="Proteomes" id="UP000017836">
    <property type="component" value="Unassembled WGS sequence"/>
</dbReference>
<dbReference type="AlphaFoldDB" id="W1NJW4"/>
<gene>
    <name evidence="1" type="ORF">AMTR_s00129p00119690</name>
</gene>
<evidence type="ECO:0000313" key="1">
    <source>
        <dbReference type="EMBL" id="ERM96077.1"/>
    </source>
</evidence>
<name>W1NJW4_AMBTC</name>
<dbReference type="HOGENOM" id="CLU_2281272_0_0_1"/>
<accession>W1NJW4</accession>
<organism evidence="1 2">
    <name type="scientific">Amborella trichopoda</name>
    <dbReference type="NCBI Taxonomy" id="13333"/>
    <lineage>
        <taxon>Eukaryota</taxon>
        <taxon>Viridiplantae</taxon>
        <taxon>Streptophyta</taxon>
        <taxon>Embryophyta</taxon>
        <taxon>Tracheophyta</taxon>
        <taxon>Spermatophyta</taxon>
        <taxon>Magnoliopsida</taxon>
        <taxon>Amborellales</taxon>
        <taxon>Amborellaceae</taxon>
        <taxon>Amborella</taxon>
    </lineage>
</organism>
<sequence length="102" mass="11657">MKFILAIVAFYRGSPKFFKDRAHPRYAGDETSPSVGSYESGVIRKTMACGSHMPQIIKGSHVYLMDPQARRPIPMKIPECYRKEPTVILQYLKYPHKDAPLT</sequence>
<dbReference type="EMBL" id="KI397331">
    <property type="protein sequence ID" value="ERM96077.1"/>
    <property type="molecule type" value="Genomic_DNA"/>
</dbReference>
<evidence type="ECO:0000313" key="2">
    <source>
        <dbReference type="Proteomes" id="UP000017836"/>
    </source>
</evidence>
<dbReference type="Gramene" id="ERM96077">
    <property type="protein sequence ID" value="ERM96077"/>
    <property type="gene ID" value="AMTR_s00129p00119690"/>
</dbReference>
<proteinExistence type="predicted"/>
<keyword evidence="2" id="KW-1185">Reference proteome</keyword>
<protein>
    <submittedName>
        <fullName evidence="1">Uncharacterized protein</fullName>
    </submittedName>
</protein>
<reference evidence="2" key="1">
    <citation type="journal article" date="2013" name="Science">
        <title>The Amborella genome and the evolution of flowering plants.</title>
        <authorList>
            <consortium name="Amborella Genome Project"/>
        </authorList>
    </citation>
    <scope>NUCLEOTIDE SEQUENCE [LARGE SCALE GENOMIC DNA]</scope>
</reference>